<gene>
    <name evidence="3" type="ORF">IT779_14830</name>
</gene>
<dbReference type="RefSeq" id="WP_196149884.1">
    <property type="nucleotide sequence ID" value="NZ_JADMLG010000005.1"/>
</dbReference>
<proteinExistence type="predicted"/>
<dbReference type="InterPro" id="IPR023840">
    <property type="entry name" value="T7SS_Rv3446c"/>
</dbReference>
<dbReference type="EMBL" id="JADMLG010000005">
    <property type="protein sequence ID" value="MBH0777551.1"/>
    <property type="molecule type" value="Genomic_DNA"/>
</dbReference>
<reference evidence="3" key="1">
    <citation type="submission" date="2020-11" db="EMBL/GenBank/DDBJ databases">
        <title>Nocardia NEAU-351.nov., a novel actinomycete isolated from the cow dung.</title>
        <authorList>
            <person name="Zhang X."/>
        </authorList>
    </citation>
    <scope>NUCLEOTIDE SEQUENCE</scope>
    <source>
        <strain evidence="3">NEAU-351</strain>
    </source>
</reference>
<dbReference type="NCBIfam" id="TIGR03931">
    <property type="entry name" value="T7SS_Rv3446c"/>
    <property type="match status" value="1"/>
</dbReference>
<evidence type="ECO:0000313" key="4">
    <source>
        <dbReference type="Proteomes" id="UP000655751"/>
    </source>
</evidence>
<keyword evidence="4" id="KW-1185">Reference proteome</keyword>
<sequence length="481" mass="49579">MTTVELVLTDTRVWAVGPRTHWDGPPSVVLGGAGGLVVGEPLTPPTQVSSAVQYVSADRIALAPRIPTAVEALAAVADAVLDKLGLAAPVARMTVIVPTEWGGHRRAVVVEALRRVAAEVVFEDTAIRAVAADGAAARGRRAVVLEFGALTTTASSVAPGPSGLRLESCEFAPDLAAVSLGVEPDAARSLADLLGGLLSGRPVDVVQVFGLADPVALEAVRAEVRGICGPETAVRPISGTDLVRPSQPESELGATTAALPSNEWLQPLRERAAAQRDPRDRRAVYLLGGVAAAIAIVIGVVSTVIALGGSDDSEAAAPAASSASVAGAESTAPAPAEPGPSAAPSPESFGRIRFQMPDGWKSAPASAASRLDLAPADGARMRIILTQNTVAPDAGYEQIAANLESQMRQRPAIGDLRRDVVFGGRSMLAYTERPEGGSTVDWHVLVEHGTQVSIGCQYTGDGWRTLASTCDRFAASVHVMP</sequence>
<dbReference type="AlphaFoldDB" id="A0A931IAR0"/>
<comment type="caution">
    <text evidence="3">The sequence shown here is derived from an EMBL/GenBank/DDBJ whole genome shotgun (WGS) entry which is preliminary data.</text>
</comment>
<accession>A0A931IAR0</accession>
<evidence type="ECO:0000256" key="1">
    <source>
        <dbReference type="SAM" id="MobiDB-lite"/>
    </source>
</evidence>
<feature type="region of interest" description="Disordered" evidence="1">
    <location>
        <begin position="327"/>
        <end position="353"/>
    </location>
</feature>
<feature type="region of interest" description="Disordered" evidence="1">
    <location>
        <begin position="237"/>
        <end position="260"/>
    </location>
</feature>
<dbReference type="Proteomes" id="UP000655751">
    <property type="component" value="Unassembled WGS sequence"/>
</dbReference>
<keyword evidence="2" id="KW-0472">Membrane</keyword>
<name>A0A931IAR0_9NOCA</name>
<keyword evidence="2" id="KW-0812">Transmembrane</keyword>
<evidence type="ECO:0000256" key="2">
    <source>
        <dbReference type="SAM" id="Phobius"/>
    </source>
</evidence>
<keyword evidence="2" id="KW-1133">Transmembrane helix</keyword>
<organism evidence="3 4">
    <name type="scientific">Nocardia bovistercoris</name>
    <dbReference type="NCBI Taxonomy" id="2785916"/>
    <lineage>
        <taxon>Bacteria</taxon>
        <taxon>Bacillati</taxon>
        <taxon>Actinomycetota</taxon>
        <taxon>Actinomycetes</taxon>
        <taxon>Mycobacteriales</taxon>
        <taxon>Nocardiaceae</taxon>
        <taxon>Nocardia</taxon>
    </lineage>
</organism>
<protein>
    <submittedName>
        <fullName evidence="3">Type VII secretion-associated protein</fullName>
    </submittedName>
</protein>
<feature type="transmembrane region" description="Helical" evidence="2">
    <location>
        <begin position="284"/>
        <end position="308"/>
    </location>
</feature>
<evidence type="ECO:0000313" key="3">
    <source>
        <dbReference type="EMBL" id="MBH0777551.1"/>
    </source>
</evidence>